<protein>
    <submittedName>
        <fullName evidence="1">DUF4304 domain-containing protein</fullName>
    </submittedName>
</protein>
<evidence type="ECO:0000313" key="2">
    <source>
        <dbReference type="Proteomes" id="UP000295075"/>
    </source>
</evidence>
<keyword evidence="2" id="KW-1185">Reference proteome</keyword>
<dbReference type="AlphaFoldDB" id="A0A4R4PIZ1"/>
<dbReference type="Proteomes" id="UP000295075">
    <property type="component" value="Unassembled WGS sequence"/>
</dbReference>
<comment type="caution">
    <text evidence="1">The sequence shown here is derived from an EMBL/GenBank/DDBJ whole genome shotgun (WGS) entry which is preliminary data.</text>
</comment>
<accession>A0A4R4PIZ1</accession>
<sequence length="155" mass="17256">MHGNWFPRRAPAVPAQALYATLVKETLSPALRAAGFKGSAGKYSLPSSDCWALLGFQKASGSTAAEVRFTINLQVVNKSAWTAARHERPHLPERPAASICYGKPTSWVRIGNLTPERADKWWCLSARTDLAELGKDVVHDITEYALPWFRHQLDR</sequence>
<gene>
    <name evidence="1" type="ORF">E1261_32335</name>
</gene>
<proteinExistence type="predicted"/>
<name>A0A4R4PIZ1_9ACTN</name>
<dbReference type="InterPro" id="IPR025412">
    <property type="entry name" value="DUF4304"/>
</dbReference>
<dbReference type="Pfam" id="PF14137">
    <property type="entry name" value="DUF4304"/>
    <property type="match status" value="1"/>
</dbReference>
<reference evidence="1 2" key="1">
    <citation type="submission" date="2019-03" db="EMBL/GenBank/DDBJ databases">
        <title>Draft genome sequences of novel Actinobacteria.</title>
        <authorList>
            <person name="Sahin N."/>
            <person name="Ay H."/>
            <person name="Saygin H."/>
        </authorList>
    </citation>
    <scope>NUCLEOTIDE SEQUENCE [LARGE SCALE GENOMIC DNA]</scope>
    <source>
        <strain evidence="1 2">JCM 30547</strain>
    </source>
</reference>
<dbReference type="EMBL" id="SMKA01000206">
    <property type="protein sequence ID" value="TDC21869.1"/>
    <property type="molecule type" value="Genomic_DNA"/>
</dbReference>
<organism evidence="1 2">
    <name type="scientific">Kribbella albertanoniae</name>
    <dbReference type="NCBI Taxonomy" id="1266829"/>
    <lineage>
        <taxon>Bacteria</taxon>
        <taxon>Bacillati</taxon>
        <taxon>Actinomycetota</taxon>
        <taxon>Actinomycetes</taxon>
        <taxon>Propionibacteriales</taxon>
        <taxon>Kribbellaceae</taxon>
        <taxon>Kribbella</taxon>
    </lineage>
</organism>
<dbReference type="RefSeq" id="WP_132413323.1">
    <property type="nucleotide sequence ID" value="NZ_SMKA01000206.1"/>
</dbReference>
<dbReference type="OrthoDB" id="5146005at2"/>
<evidence type="ECO:0000313" key="1">
    <source>
        <dbReference type="EMBL" id="TDC21869.1"/>
    </source>
</evidence>